<organism evidence="2 3">
    <name type="scientific">Mycena venus</name>
    <dbReference type="NCBI Taxonomy" id="2733690"/>
    <lineage>
        <taxon>Eukaryota</taxon>
        <taxon>Fungi</taxon>
        <taxon>Dikarya</taxon>
        <taxon>Basidiomycota</taxon>
        <taxon>Agaricomycotina</taxon>
        <taxon>Agaricomycetes</taxon>
        <taxon>Agaricomycetidae</taxon>
        <taxon>Agaricales</taxon>
        <taxon>Marasmiineae</taxon>
        <taxon>Mycenaceae</taxon>
        <taxon>Mycena</taxon>
    </lineage>
</organism>
<dbReference type="AlphaFoldDB" id="A0A8H7CBW4"/>
<proteinExistence type="predicted"/>
<evidence type="ECO:0000313" key="2">
    <source>
        <dbReference type="EMBL" id="KAF7330522.1"/>
    </source>
</evidence>
<feature type="compositionally biased region" description="Low complexity" evidence="1">
    <location>
        <begin position="204"/>
        <end position="224"/>
    </location>
</feature>
<name>A0A8H7CBW4_9AGAR</name>
<reference evidence="2" key="1">
    <citation type="submission" date="2020-05" db="EMBL/GenBank/DDBJ databases">
        <title>Mycena genomes resolve the evolution of fungal bioluminescence.</title>
        <authorList>
            <person name="Tsai I.J."/>
        </authorList>
    </citation>
    <scope>NUCLEOTIDE SEQUENCE</scope>
    <source>
        <strain evidence="2">CCC161011</strain>
    </source>
</reference>
<protein>
    <submittedName>
        <fullName evidence="2">Uncharacterized protein</fullName>
    </submittedName>
</protein>
<sequence length="421" mass="45798">MPPTRTDSQLSESYIQDAFHSYLKSSLTQAKAERLLDADVLSSAEGDLMITGPALCLYFAALRCTTNPPSVPLPRHNKNSQPMELSYDNCPQAFVSFLRVWSSTVPAIQALAPEYQHDLARMICNLEPLITPLQPSLNGIAADLRAVAIEISQRRSFQDRYASDLQAALDSGTTPTAPSPKRAAFVPPPMGTHGARRNTPTSIFPRSHLLSSPPPGSSASSGFPPRSPSPQPTILAHNSPAIEFIRETLYASLADALDQQPALRSLLKTDPPRAYFASVAFAVLEVATSSMTPDGAVIGVLGEKLTLEKCPPELRPFMAELAAIGRAARELQEEDDTIAMKHAARGQEIPPTRMDRVRLMLEQGVGYAQGRRDNEEGRRSVEGRAVSFTNRINALSLGMTRLKAFRERQDDVFKVLAGIGA</sequence>
<keyword evidence="3" id="KW-1185">Reference proteome</keyword>
<evidence type="ECO:0000256" key="1">
    <source>
        <dbReference type="SAM" id="MobiDB-lite"/>
    </source>
</evidence>
<feature type="region of interest" description="Disordered" evidence="1">
    <location>
        <begin position="169"/>
        <end position="235"/>
    </location>
</feature>
<dbReference type="Proteomes" id="UP000620124">
    <property type="component" value="Unassembled WGS sequence"/>
</dbReference>
<gene>
    <name evidence="2" type="ORF">MVEN_02491800</name>
</gene>
<dbReference type="OrthoDB" id="3360715at2759"/>
<dbReference type="EMBL" id="JACAZI010000033">
    <property type="protein sequence ID" value="KAF7330522.1"/>
    <property type="molecule type" value="Genomic_DNA"/>
</dbReference>
<comment type="caution">
    <text evidence="2">The sequence shown here is derived from an EMBL/GenBank/DDBJ whole genome shotgun (WGS) entry which is preliminary data.</text>
</comment>
<accession>A0A8H7CBW4</accession>
<evidence type="ECO:0000313" key="3">
    <source>
        <dbReference type="Proteomes" id="UP000620124"/>
    </source>
</evidence>